<evidence type="ECO:0000259" key="1">
    <source>
        <dbReference type="Pfam" id="PF11738"/>
    </source>
</evidence>
<dbReference type="Pfam" id="PF13739">
    <property type="entry name" value="PdaC"/>
    <property type="match status" value="1"/>
</dbReference>
<accession>A0A6G2CLM0</accession>
<dbReference type="Pfam" id="PF11738">
    <property type="entry name" value="DUF3298"/>
    <property type="match status" value="1"/>
</dbReference>
<dbReference type="InterPro" id="IPR021729">
    <property type="entry name" value="DUF3298"/>
</dbReference>
<dbReference type="RefSeq" id="WP_129821201.1">
    <property type="nucleotide sequence ID" value="NZ_JADMYN010000004.1"/>
</dbReference>
<proteinExistence type="predicted"/>
<organism evidence="3">
    <name type="scientific">Turicibacter sanguinis</name>
    <dbReference type="NCBI Taxonomy" id="154288"/>
    <lineage>
        <taxon>Bacteria</taxon>
        <taxon>Bacillati</taxon>
        <taxon>Bacillota</taxon>
        <taxon>Erysipelotrichia</taxon>
        <taxon>Erysipelotrichales</taxon>
        <taxon>Turicibacteraceae</taxon>
        <taxon>Turicibacter</taxon>
    </lineage>
</organism>
<protein>
    <submittedName>
        <fullName evidence="3">DUF3298 domain-containing protein</fullName>
    </submittedName>
</protein>
<dbReference type="InterPro" id="IPR037126">
    <property type="entry name" value="PdaC/RsiV-like_sf"/>
</dbReference>
<feature type="domain" description="Deacetylase PdaC" evidence="2">
    <location>
        <begin position="91"/>
        <end position="178"/>
    </location>
</feature>
<reference evidence="3" key="1">
    <citation type="journal article" date="2019" name="Nat. Med.">
        <title>A library of human gut bacterial isolates paired with longitudinal multiomics data enables mechanistic microbiome research.</title>
        <authorList>
            <person name="Poyet M."/>
            <person name="Groussin M."/>
            <person name="Gibbons S.M."/>
            <person name="Avila-Pacheco J."/>
            <person name="Jiang X."/>
            <person name="Kearney S.M."/>
            <person name="Perrotta A.R."/>
            <person name="Berdy B."/>
            <person name="Zhao S."/>
            <person name="Lieberman T.D."/>
            <person name="Swanson P.K."/>
            <person name="Smith M."/>
            <person name="Roesemann S."/>
            <person name="Alexander J.E."/>
            <person name="Rich S.A."/>
            <person name="Livny J."/>
            <person name="Vlamakis H."/>
            <person name="Clish C."/>
            <person name="Bullock K."/>
            <person name="Deik A."/>
            <person name="Scott J."/>
            <person name="Pierce K.A."/>
            <person name="Xavier R.J."/>
            <person name="Alm E.J."/>
        </authorList>
    </citation>
    <scope>NUCLEOTIDE SEQUENCE</scope>
    <source>
        <strain evidence="3">BIOML-A179</strain>
    </source>
</reference>
<dbReference type="Gene3D" id="3.30.565.40">
    <property type="entry name" value="Fervidobacterium nodosum Rt17-B1 like"/>
    <property type="match status" value="1"/>
</dbReference>
<name>A0A6G2CLM0_9FIRM</name>
<dbReference type="Gene3D" id="3.90.640.20">
    <property type="entry name" value="Heat-shock cognate protein, ATPase"/>
    <property type="match status" value="1"/>
</dbReference>
<dbReference type="AlphaFoldDB" id="A0A6G2CLM0"/>
<gene>
    <name evidence="3" type="ORF">GMA64_04565</name>
</gene>
<evidence type="ECO:0000313" key="3">
    <source>
        <dbReference type="EMBL" id="MTL93791.1"/>
    </source>
</evidence>
<evidence type="ECO:0000259" key="2">
    <source>
        <dbReference type="Pfam" id="PF13739"/>
    </source>
</evidence>
<comment type="caution">
    <text evidence="3">The sequence shown here is derived from an EMBL/GenBank/DDBJ whole genome shotgun (WGS) entry which is preliminary data.</text>
</comment>
<dbReference type="EMBL" id="WMQV01000007">
    <property type="protein sequence ID" value="MTL93791.1"/>
    <property type="molecule type" value="Genomic_DNA"/>
</dbReference>
<feature type="domain" description="DUF3298" evidence="1">
    <location>
        <begin position="203"/>
        <end position="280"/>
    </location>
</feature>
<dbReference type="InterPro" id="IPR025303">
    <property type="entry name" value="PdaC"/>
</dbReference>
<sequence>MNRLRGTKKIYDETPIPKELTDVVNEAIYASAQGSRPINSRSPFIAIFLSISTVFILSLNTSPTFAASLSDIPIISQLAKIFTISSYYHEDTVKLVDVKIPGLKDTGNTKLENQINQEILEKINLSVAESEKRAQEYYDAFMATNTEGQEFLPVLVNVDYEIKYSDDHFVSFVITKSENYVSVGTEKYFYNIDLNTGKEVTLKDILGDQYKEIIDPQIKQQIVDREKDGYQLFFHENENEFKSIADNQTFYINSSGDVVVVFDKYSIAPGYMGFPEFTIHSSSLPTTGR</sequence>